<gene>
    <name evidence="6" type="ORF">CDN99_07200</name>
</gene>
<dbReference type="SMART" id="SM00421">
    <property type="entry name" value="HTH_LUXR"/>
    <property type="match status" value="1"/>
</dbReference>
<name>A0A246JHU3_9BURK</name>
<keyword evidence="1 3" id="KW-0597">Phosphoprotein</keyword>
<dbReference type="CDD" id="cd17535">
    <property type="entry name" value="REC_NarL-like"/>
    <property type="match status" value="1"/>
</dbReference>
<dbReference type="PANTHER" id="PTHR43214:SF37">
    <property type="entry name" value="TRANSCRIPTIONAL REGULATORY PROTEIN YDFI"/>
    <property type="match status" value="1"/>
</dbReference>
<dbReference type="InterPro" id="IPR058245">
    <property type="entry name" value="NreC/VraR/RcsB-like_REC"/>
</dbReference>
<dbReference type="InterPro" id="IPR016032">
    <property type="entry name" value="Sig_transdc_resp-reg_C-effctor"/>
</dbReference>
<dbReference type="SUPFAM" id="SSF46894">
    <property type="entry name" value="C-terminal effector domain of the bipartite response regulators"/>
    <property type="match status" value="1"/>
</dbReference>
<evidence type="ECO:0000313" key="7">
    <source>
        <dbReference type="Proteomes" id="UP000197468"/>
    </source>
</evidence>
<dbReference type="SMART" id="SM00448">
    <property type="entry name" value="REC"/>
    <property type="match status" value="1"/>
</dbReference>
<dbReference type="CDD" id="cd06170">
    <property type="entry name" value="LuxR_C_like"/>
    <property type="match status" value="1"/>
</dbReference>
<dbReference type="Pfam" id="PF00196">
    <property type="entry name" value="GerE"/>
    <property type="match status" value="1"/>
</dbReference>
<dbReference type="InterPro" id="IPR001789">
    <property type="entry name" value="Sig_transdc_resp-reg_receiver"/>
</dbReference>
<accession>A0A246JHU3</accession>
<dbReference type="SUPFAM" id="SSF52172">
    <property type="entry name" value="CheY-like"/>
    <property type="match status" value="1"/>
</dbReference>
<feature type="domain" description="HTH luxR-type" evidence="4">
    <location>
        <begin position="142"/>
        <end position="207"/>
    </location>
</feature>
<dbReference type="PROSITE" id="PS00622">
    <property type="entry name" value="HTH_LUXR_1"/>
    <property type="match status" value="1"/>
</dbReference>
<keyword evidence="7" id="KW-1185">Reference proteome</keyword>
<dbReference type="PROSITE" id="PS50043">
    <property type="entry name" value="HTH_LUXR_2"/>
    <property type="match status" value="1"/>
</dbReference>
<evidence type="ECO:0000256" key="1">
    <source>
        <dbReference type="ARBA" id="ARBA00022553"/>
    </source>
</evidence>
<dbReference type="PANTHER" id="PTHR43214">
    <property type="entry name" value="TWO-COMPONENT RESPONSE REGULATOR"/>
    <property type="match status" value="1"/>
</dbReference>
<comment type="caution">
    <text evidence="6">The sequence shown here is derived from an EMBL/GenBank/DDBJ whole genome shotgun (WGS) entry which is preliminary data.</text>
</comment>
<evidence type="ECO:0000259" key="5">
    <source>
        <dbReference type="PROSITE" id="PS50110"/>
    </source>
</evidence>
<dbReference type="Proteomes" id="UP000197468">
    <property type="component" value="Unassembled WGS sequence"/>
</dbReference>
<dbReference type="Gene3D" id="3.40.50.2300">
    <property type="match status" value="1"/>
</dbReference>
<dbReference type="PROSITE" id="PS50110">
    <property type="entry name" value="RESPONSE_REGULATORY"/>
    <property type="match status" value="1"/>
</dbReference>
<dbReference type="Pfam" id="PF00072">
    <property type="entry name" value="Response_reg"/>
    <property type="match status" value="1"/>
</dbReference>
<evidence type="ECO:0000256" key="2">
    <source>
        <dbReference type="ARBA" id="ARBA00023125"/>
    </source>
</evidence>
<evidence type="ECO:0000313" key="6">
    <source>
        <dbReference type="EMBL" id="OWQ92132.1"/>
    </source>
</evidence>
<dbReference type="InterPro" id="IPR011006">
    <property type="entry name" value="CheY-like_superfamily"/>
</dbReference>
<dbReference type="InterPro" id="IPR039420">
    <property type="entry name" value="WalR-like"/>
</dbReference>
<protein>
    <submittedName>
        <fullName evidence="6">DNA-binding response regulator</fullName>
    </submittedName>
</protein>
<dbReference type="GO" id="GO:0006355">
    <property type="term" value="P:regulation of DNA-templated transcription"/>
    <property type="evidence" value="ECO:0007669"/>
    <property type="project" value="InterPro"/>
</dbReference>
<proteinExistence type="predicted"/>
<dbReference type="InterPro" id="IPR000792">
    <property type="entry name" value="Tscrpt_reg_LuxR_C"/>
</dbReference>
<dbReference type="PRINTS" id="PR00038">
    <property type="entry name" value="HTHLUXR"/>
</dbReference>
<dbReference type="OrthoDB" id="9816469at2"/>
<organism evidence="6 7">
    <name type="scientific">Roseateles aquatilis</name>
    <dbReference type="NCBI Taxonomy" id="431061"/>
    <lineage>
        <taxon>Bacteria</taxon>
        <taxon>Pseudomonadati</taxon>
        <taxon>Pseudomonadota</taxon>
        <taxon>Betaproteobacteria</taxon>
        <taxon>Burkholderiales</taxon>
        <taxon>Sphaerotilaceae</taxon>
        <taxon>Roseateles</taxon>
    </lineage>
</organism>
<evidence type="ECO:0000256" key="3">
    <source>
        <dbReference type="PROSITE-ProRule" id="PRU00169"/>
    </source>
</evidence>
<keyword evidence="2 6" id="KW-0238">DNA-binding</keyword>
<dbReference type="GO" id="GO:0003677">
    <property type="term" value="F:DNA binding"/>
    <property type="evidence" value="ECO:0007669"/>
    <property type="project" value="UniProtKB-KW"/>
</dbReference>
<dbReference type="EMBL" id="NIOF01000002">
    <property type="protein sequence ID" value="OWQ92132.1"/>
    <property type="molecule type" value="Genomic_DNA"/>
</dbReference>
<dbReference type="GO" id="GO:0000160">
    <property type="term" value="P:phosphorelay signal transduction system"/>
    <property type="evidence" value="ECO:0007669"/>
    <property type="project" value="InterPro"/>
</dbReference>
<feature type="domain" description="Response regulatory" evidence="5">
    <location>
        <begin position="3"/>
        <end position="119"/>
    </location>
</feature>
<dbReference type="RefSeq" id="WP_088384062.1">
    <property type="nucleotide sequence ID" value="NZ_NIOF01000002.1"/>
</dbReference>
<dbReference type="AlphaFoldDB" id="A0A246JHU3"/>
<sequence>MISILICDDHAVVRYGIMAVLEAQGEFRLVGAVGDGDAAIAVAAREQPQVVLMDLLMPGRNGVDTTREIKRVSPGSHVMLLTSHEGDEHLVEAMQAGAISYLLKDTPPGELVQAIERTARGEPALHPRIATAMMRALSGPAAEVAPDLLTPREAEVLGLIAEGLPNAAIAARLGLSEKTVKNHVTSILAKLQVDDRTQAAVFAWRQRLKDR</sequence>
<evidence type="ECO:0000259" key="4">
    <source>
        <dbReference type="PROSITE" id="PS50043"/>
    </source>
</evidence>
<reference evidence="6 7" key="1">
    <citation type="journal article" date="2008" name="Int. J. Syst. Evol. Microbiol.">
        <title>Description of Roseateles aquatilis sp. nov. and Roseateles terrae sp. nov., in the class Betaproteobacteria, and emended description of the genus Roseateles.</title>
        <authorList>
            <person name="Gomila M."/>
            <person name="Bowien B."/>
            <person name="Falsen E."/>
            <person name="Moore E.R."/>
            <person name="Lalucat J."/>
        </authorList>
    </citation>
    <scope>NUCLEOTIDE SEQUENCE [LARGE SCALE GENOMIC DNA]</scope>
    <source>
        <strain evidence="6 7">CCUG 48205</strain>
    </source>
</reference>
<feature type="modified residue" description="4-aspartylphosphate" evidence="3">
    <location>
        <position position="54"/>
    </location>
</feature>